<evidence type="ECO:0000313" key="9">
    <source>
        <dbReference type="Proteomes" id="UP000245207"/>
    </source>
</evidence>
<comment type="caution">
    <text evidence="8">The sequence shown here is derived from an EMBL/GenBank/DDBJ whole genome shotgun (WGS) entry which is preliminary data.</text>
</comment>
<dbReference type="OrthoDB" id="2021064at2759"/>
<gene>
    <name evidence="8" type="ORF">CTI12_AA217280</name>
</gene>
<dbReference type="SMART" id="SM00774">
    <property type="entry name" value="WRKY"/>
    <property type="match status" value="1"/>
</dbReference>
<dbReference type="GO" id="GO:0005634">
    <property type="term" value="C:nucleus"/>
    <property type="evidence" value="ECO:0007669"/>
    <property type="project" value="UniProtKB-SubCell"/>
</dbReference>
<evidence type="ECO:0000259" key="7">
    <source>
        <dbReference type="SMART" id="SM00774"/>
    </source>
</evidence>
<evidence type="ECO:0000256" key="4">
    <source>
        <dbReference type="ARBA" id="ARBA00023163"/>
    </source>
</evidence>
<evidence type="ECO:0000256" key="6">
    <source>
        <dbReference type="SAM" id="MobiDB-lite"/>
    </source>
</evidence>
<keyword evidence="5" id="KW-0539">Nucleus</keyword>
<evidence type="ECO:0000256" key="3">
    <source>
        <dbReference type="ARBA" id="ARBA00023125"/>
    </source>
</evidence>
<organism evidence="8 9">
    <name type="scientific">Artemisia annua</name>
    <name type="common">Sweet wormwood</name>
    <dbReference type="NCBI Taxonomy" id="35608"/>
    <lineage>
        <taxon>Eukaryota</taxon>
        <taxon>Viridiplantae</taxon>
        <taxon>Streptophyta</taxon>
        <taxon>Embryophyta</taxon>
        <taxon>Tracheophyta</taxon>
        <taxon>Spermatophyta</taxon>
        <taxon>Magnoliopsida</taxon>
        <taxon>eudicotyledons</taxon>
        <taxon>Gunneridae</taxon>
        <taxon>Pentapetalae</taxon>
        <taxon>asterids</taxon>
        <taxon>campanulids</taxon>
        <taxon>Asterales</taxon>
        <taxon>Asteraceae</taxon>
        <taxon>Asteroideae</taxon>
        <taxon>Anthemideae</taxon>
        <taxon>Artemisiinae</taxon>
        <taxon>Artemisia</taxon>
    </lineage>
</organism>
<proteinExistence type="predicted"/>
<dbReference type="Pfam" id="PF03106">
    <property type="entry name" value="WRKY"/>
    <property type="match status" value="1"/>
</dbReference>
<dbReference type="GO" id="GO:0003700">
    <property type="term" value="F:DNA-binding transcription factor activity"/>
    <property type="evidence" value="ECO:0007669"/>
    <property type="project" value="InterPro"/>
</dbReference>
<dbReference type="Gene3D" id="2.20.25.80">
    <property type="entry name" value="WRKY domain"/>
    <property type="match status" value="1"/>
</dbReference>
<name>A0A2U1NXC4_ARTAN</name>
<protein>
    <submittedName>
        <fullName evidence="8">WRKY domain-containing protein</fullName>
    </submittedName>
</protein>
<sequence length="148" mass="16507">MEKKTNILVEALINGKNSAKRLQNLLRRNDLNTDEIVSIDDLVMDITKSFVDGLSVLSSCGSTEPEPKEIFTPNGEETPPPLAKQRGGQYKRRTSMDSRVKVSDTPEDGYQWRKYGQKEILNSKFPSISTSKSVGEAVKAQDPYGDKI</sequence>
<evidence type="ECO:0000256" key="1">
    <source>
        <dbReference type="ARBA" id="ARBA00004123"/>
    </source>
</evidence>
<evidence type="ECO:0000256" key="5">
    <source>
        <dbReference type="ARBA" id="ARBA00023242"/>
    </source>
</evidence>
<keyword evidence="3" id="KW-0238">DNA-binding</keyword>
<dbReference type="Proteomes" id="UP000245207">
    <property type="component" value="Unassembled WGS sequence"/>
</dbReference>
<dbReference type="InterPro" id="IPR036576">
    <property type="entry name" value="WRKY_dom_sf"/>
</dbReference>
<dbReference type="InterPro" id="IPR044810">
    <property type="entry name" value="WRKY_plant"/>
</dbReference>
<dbReference type="SUPFAM" id="SSF118290">
    <property type="entry name" value="WRKY DNA-binding domain"/>
    <property type="match status" value="1"/>
</dbReference>
<dbReference type="GO" id="GO:0043565">
    <property type="term" value="F:sequence-specific DNA binding"/>
    <property type="evidence" value="ECO:0007669"/>
    <property type="project" value="InterPro"/>
</dbReference>
<evidence type="ECO:0000313" key="8">
    <source>
        <dbReference type="EMBL" id="PWA78107.1"/>
    </source>
</evidence>
<evidence type="ECO:0000256" key="2">
    <source>
        <dbReference type="ARBA" id="ARBA00023015"/>
    </source>
</evidence>
<reference evidence="8 9" key="1">
    <citation type="journal article" date="2018" name="Mol. Plant">
        <title>The genome of Artemisia annua provides insight into the evolution of Asteraceae family and artemisinin biosynthesis.</title>
        <authorList>
            <person name="Shen Q."/>
            <person name="Zhang L."/>
            <person name="Liao Z."/>
            <person name="Wang S."/>
            <person name="Yan T."/>
            <person name="Shi P."/>
            <person name="Liu M."/>
            <person name="Fu X."/>
            <person name="Pan Q."/>
            <person name="Wang Y."/>
            <person name="Lv Z."/>
            <person name="Lu X."/>
            <person name="Zhang F."/>
            <person name="Jiang W."/>
            <person name="Ma Y."/>
            <person name="Chen M."/>
            <person name="Hao X."/>
            <person name="Li L."/>
            <person name="Tang Y."/>
            <person name="Lv G."/>
            <person name="Zhou Y."/>
            <person name="Sun X."/>
            <person name="Brodelius P.E."/>
            <person name="Rose J.K.C."/>
            <person name="Tang K."/>
        </authorList>
    </citation>
    <scope>NUCLEOTIDE SEQUENCE [LARGE SCALE GENOMIC DNA]</scope>
    <source>
        <strain evidence="9">cv. Huhao1</strain>
        <tissue evidence="8">Leaf</tissue>
    </source>
</reference>
<dbReference type="PANTHER" id="PTHR31282">
    <property type="entry name" value="WRKY TRANSCRIPTION FACTOR 21-RELATED"/>
    <property type="match status" value="1"/>
</dbReference>
<dbReference type="AlphaFoldDB" id="A0A2U1NXC4"/>
<keyword evidence="4" id="KW-0804">Transcription</keyword>
<feature type="compositionally biased region" description="Basic and acidic residues" evidence="6">
    <location>
        <begin position="94"/>
        <end position="104"/>
    </location>
</feature>
<keyword evidence="2" id="KW-0805">Transcription regulation</keyword>
<feature type="domain" description="WRKY" evidence="7">
    <location>
        <begin position="106"/>
        <end position="141"/>
    </location>
</feature>
<dbReference type="InterPro" id="IPR003657">
    <property type="entry name" value="WRKY_dom"/>
</dbReference>
<accession>A0A2U1NXC4</accession>
<comment type="subcellular location">
    <subcellularLocation>
        <location evidence="1">Nucleus</location>
    </subcellularLocation>
</comment>
<dbReference type="EMBL" id="PKPP01002036">
    <property type="protein sequence ID" value="PWA78107.1"/>
    <property type="molecule type" value="Genomic_DNA"/>
</dbReference>
<feature type="region of interest" description="Disordered" evidence="6">
    <location>
        <begin position="61"/>
        <end position="109"/>
    </location>
</feature>
<keyword evidence="9" id="KW-1185">Reference proteome</keyword>